<dbReference type="SUPFAM" id="SSF63829">
    <property type="entry name" value="Calcium-dependent phosphotriesterase"/>
    <property type="match status" value="2"/>
</dbReference>
<dbReference type="Gene3D" id="2.120.10.30">
    <property type="entry name" value="TolB, C-terminal domain"/>
    <property type="match status" value="3"/>
</dbReference>
<feature type="chain" id="PRO_5006062970" evidence="1">
    <location>
        <begin position="27"/>
        <end position="542"/>
    </location>
</feature>
<organism evidence="2 3">
    <name type="scientific">Thalassovita gelatinovora</name>
    <name type="common">Thalassobius gelatinovorus</name>
    <dbReference type="NCBI Taxonomy" id="53501"/>
    <lineage>
        <taxon>Bacteria</taxon>
        <taxon>Pseudomonadati</taxon>
        <taxon>Pseudomonadota</taxon>
        <taxon>Alphaproteobacteria</taxon>
        <taxon>Rhodobacterales</taxon>
        <taxon>Roseobacteraceae</taxon>
        <taxon>Thalassovita</taxon>
    </lineage>
</organism>
<keyword evidence="1" id="KW-0732">Signal</keyword>
<proteinExistence type="predicted"/>
<name>A0A0P1G183_THAGE</name>
<dbReference type="EMBL" id="CYSA01000024">
    <property type="protein sequence ID" value="CUH66414.1"/>
    <property type="molecule type" value="Genomic_DNA"/>
</dbReference>
<evidence type="ECO:0000256" key="1">
    <source>
        <dbReference type="SAM" id="SignalP"/>
    </source>
</evidence>
<dbReference type="PANTHER" id="PTHR40274">
    <property type="entry name" value="VIRGINIAMYCIN B LYASE"/>
    <property type="match status" value="1"/>
</dbReference>
<evidence type="ECO:0000313" key="3">
    <source>
        <dbReference type="Proteomes" id="UP000051587"/>
    </source>
</evidence>
<feature type="signal peptide" evidence="1">
    <location>
        <begin position="1"/>
        <end position="26"/>
    </location>
</feature>
<evidence type="ECO:0000313" key="2">
    <source>
        <dbReference type="EMBL" id="CUH66414.1"/>
    </source>
</evidence>
<dbReference type="InterPro" id="IPR051344">
    <property type="entry name" value="Vgb"/>
</dbReference>
<gene>
    <name evidence="2" type="ORF">TG4357_02413</name>
</gene>
<keyword evidence="3" id="KW-1185">Reference proteome</keyword>
<accession>A0A0P1G183</accession>
<protein>
    <submittedName>
        <fullName evidence="2">Dehydrogenase, PQQ-dependent, s-GDH family</fullName>
    </submittedName>
</protein>
<dbReference type="PANTHER" id="PTHR40274:SF4">
    <property type="entry name" value="BLL1406 PROTEIN"/>
    <property type="match status" value="1"/>
</dbReference>
<dbReference type="InterPro" id="IPR011042">
    <property type="entry name" value="6-blade_b-propeller_TolB-like"/>
</dbReference>
<reference evidence="2 3" key="1">
    <citation type="submission" date="2015-09" db="EMBL/GenBank/DDBJ databases">
        <authorList>
            <consortium name="Swine Surveillance"/>
        </authorList>
    </citation>
    <scope>NUCLEOTIDE SEQUENCE [LARGE SCALE GENOMIC DNA]</scope>
    <source>
        <strain evidence="2 3">CECT 4357</strain>
    </source>
</reference>
<sequence length="542" mass="56494">MMLMNWTRRTVSALALTIGVAMPALADGYAVDLFVPGSDFHGVHGLGIDPNGQLYAGSVIGQSIYNVDRATGKVGVEIANPDGMADDIAFAPDGTMAWTGFITGDIYVRAPGGTVKKLASGLPGINSLAYRSDGRLYASQVFIGDALYEIDTSGETPPRKIIEGMGGLNGFQFGPDDKIYGPLWFKGQVVRIDADTGDIETVADGFKVPAAVNLDSKGNIWVVDTALGQLVKIDPVSGDKAMVAQLSTSLDNLAIDDQDRIFVSNMADNGIQEIDPETGAVRQVVKGALASPGGIALIADDDGSETLYLADLFAYRTIDAATGAVTDVARMQADHLEYPFNARANKDHVILSSWFTSSVQVFDRKTGESLHMFHNFAAPQDAVELADGSYLVAELATGSLVNVSGEHGDTREVLIDGLVLPVGLVLKDQGVYVTEAGAGTVSRVDLANGAKTVVAEGLVGPEGIDIAPDGTLIVAEAGKQRVISIDPATGAVTELAASIAMGVVAAKGTPPTYVTSGVAVGGNGSIYVVSDVENAIYRLTPQ</sequence>
<dbReference type="Proteomes" id="UP000051587">
    <property type="component" value="Unassembled WGS sequence"/>
</dbReference>
<dbReference type="STRING" id="53501.SAMN04488043_11750"/>
<dbReference type="AlphaFoldDB" id="A0A0P1G183"/>